<feature type="transmembrane region" description="Helical" evidence="5">
    <location>
        <begin position="387"/>
        <end position="411"/>
    </location>
</feature>
<protein>
    <submittedName>
        <fullName evidence="8">Uncharacterized protein</fullName>
    </submittedName>
</protein>
<dbReference type="Pfam" id="PF26037">
    <property type="entry name" value="zf-RING_DCST1_C"/>
    <property type="match status" value="1"/>
</dbReference>
<organism evidence="8 9">
    <name type="scientific">Anopheles christyi</name>
    <dbReference type="NCBI Taxonomy" id="43041"/>
    <lineage>
        <taxon>Eukaryota</taxon>
        <taxon>Metazoa</taxon>
        <taxon>Ecdysozoa</taxon>
        <taxon>Arthropoda</taxon>
        <taxon>Hexapoda</taxon>
        <taxon>Insecta</taxon>
        <taxon>Pterygota</taxon>
        <taxon>Neoptera</taxon>
        <taxon>Endopterygota</taxon>
        <taxon>Diptera</taxon>
        <taxon>Nematocera</taxon>
        <taxon>Culicoidea</taxon>
        <taxon>Culicidae</taxon>
        <taxon>Anophelinae</taxon>
        <taxon>Anopheles</taxon>
    </lineage>
</organism>
<keyword evidence="3 5" id="KW-1133">Transmembrane helix</keyword>
<keyword evidence="9" id="KW-1185">Reference proteome</keyword>
<reference evidence="9" key="1">
    <citation type="submission" date="2013-03" db="EMBL/GenBank/DDBJ databases">
        <title>The Genome Sequence of Anopheles christyi ACHKN1017.</title>
        <authorList>
            <consortium name="The Broad Institute Genomics Platform"/>
            <person name="Neafsey D.E."/>
            <person name="Besansky N."/>
            <person name="Walker B."/>
            <person name="Young S.K."/>
            <person name="Zeng Q."/>
            <person name="Gargeya S."/>
            <person name="Fitzgerald M."/>
            <person name="Haas B."/>
            <person name="Abouelleil A."/>
            <person name="Allen A.W."/>
            <person name="Alvarado L."/>
            <person name="Arachchi H.M."/>
            <person name="Berlin A.M."/>
            <person name="Chapman S.B."/>
            <person name="Gainer-Dewar J."/>
            <person name="Goldberg J."/>
            <person name="Griggs A."/>
            <person name="Gujja S."/>
            <person name="Hansen M."/>
            <person name="Howarth C."/>
            <person name="Imamovic A."/>
            <person name="Ireland A."/>
            <person name="Larimer J."/>
            <person name="McCowan C."/>
            <person name="Murphy C."/>
            <person name="Pearson M."/>
            <person name="Poon T.W."/>
            <person name="Priest M."/>
            <person name="Roberts A."/>
            <person name="Saif S."/>
            <person name="Shea T."/>
            <person name="Sisk P."/>
            <person name="Sykes S."/>
            <person name="Wortman J."/>
            <person name="Nusbaum C."/>
            <person name="Birren B."/>
        </authorList>
    </citation>
    <scope>NUCLEOTIDE SEQUENCE [LARGE SCALE GENOMIC DNA]</scope>
    <source>
        <strain evidence="9">ACHKN1017</strain>
    </source>
</reference>
<evidence type="ECO:0000313" key="9">
    <source>
        <dbReference type="Proteomes" id="UP000075881"/>
    </source>
</evidence>
<dbReference type="Pfam" id="PF07782">
    <property type="entry name" value="DC_STAMP"/>
    <property type="match status" value="1"/>
</dbReference>
<name>A0A182JZB9_9DIPT</name>
<dbReference type="InterPro" id="IPR012858">
    <property type="entry name" value="DC_STAMP-like"/>
</dbReference>
<evidence type="ECO:0000256" key="3">
    <source>
        <dbReference type="ARBA" id="ARBA00022989"/>
    </source>
</evidence>
<feature type="transmembrane region" description="Helical" evidence="5">
    <location>
        <begin position="31"/>
        <end position="50"/>
    </location>
</feature>
<comment type="subcellular location">
    <subcellularLocation>
        <location evidence="1">Membrane</location>
        <topology evidence="1">Multi-pass membrane protein</topology>
    </subcellularLocation>
</comment>
<keyword evidence="4 5" id="KW-0472">Membrane</keyword>
<feature type="transmembrane region" description="Helical" evidence="5">
    <location>
        <begin position="484"/>
        <end position="505"/>
    </location>
</feature>
<dbReference type="InterPro" id="IPR058842">
    <property type="entry name" value="DCST1_C"/>
</dbReference>
<dbReference type="PANTHER" id="PTHR21041:SF9">
    <property type="entry name" value="DENDRITIC CELL-SPECIFIC TRANSMEMBRANE PROTEIN-LIKE DOMAIN-CONTAINING PROTEIN"/>
    <property type="match status" value="1"/>
</dbReference>
<dbReference type="VEuPathDB" id="VectorBase:ACHR003851"/>
<feature type="transmembrane region" description="Helical" evidence="5">
    <location>
        <begin position="7"/>
        <end position="25"/>
    </location>
</feature>
<evidence type="ECO:0000259" key="6">
    <source>
        <dbReference type="Pfam" id="PF07782"/>
    </source>
</evidence>
<dbReference type="Pfam" id="PF26039">
    <property type="entry name" value="Dcst2"/>
    <property type="match status" value="1"/>
</dbReference>
<evidence type="ECO:0000259" key="7">
    <source>
        <dbReference type="Pfam" id="PF26037"/>
    </source>
</evidence>
<dbReference type="GO" id="GO:0016020">
    <property type="term" value="C:membrane"/>
    <property type="evidence" value="ECO:0007669"/>
    <property type="project" value="UniProtKB-SubCell"/>
</dbReference>
<feature type="domain" description="E3 ubiquitin-protein ligase DCST1-like C-terminal" evidence="7">
    <location>
        <begin position="586"/>
        <end position="629"/>
    </location>
</feature>
<evidence type="ECO:0000313" key="8">
    <source>
        <dbReference type="EnsemblMetazoa" id="ACHR003851-PA"/>
    </source>
</evidence>
<evidence type="ECO:0000256" key="5">
    <source>
        <dbReference type="SAM" id="Phobius"/>
    </source>
</evidence>
<feature type="domain" description="Dendritic cell-specific transmembrane protein-like" evidence="6">
    <location>
        <begin position="332"/>
        <end position="528"/>
    </location>
</feature>
<dbReference type="EnsemblMetazoa" id="ACHR003851-RA">
    <property type="protein sequence ID" value="ACHR003851-PA"/>
    <property type="gene ID" value="ACHR003851"/>
</dbReference>
<dbReference type="Proteomes" id="UP000075881">
    <property type="component" value="Unassembled WGS sequence"/>
</dbReference>
<evidence type="ECO:0000256" key="2">
    <source>
        <dbReference type="ARBA" id="ARBA00022692"/>
    </source>
</evidence>
<dbReference type="PANTHER" id="PTHR21041">
    <property type="entry name" value="DENDRITIC CELL-SPECIFIC TRANSMEMBRANE PROTEIN"/>
    <property type="match status" value="1"/>
</dbReference>
<proteinExistence type="predicted"/>
<dbReference type="InterPro" id="IPR051856">
    <property type="entry name" value="CSR-E3_Ligase_Protein"/>
</dbReference>
<dbReference type="AlphaFoldDB" id="A0A182JZB9"/>
<feature type="transmembrane region" description="Helical" evidence="5">
    <location>
        <begin position="71"/>
        <end position="89"/>
    </location>
</feature>
<keyword evidence="2 5" id="KW-0812">Transmembrane</keyword>
<feature type="transmembrane region" description="Helical" evidence="5">
    <location>
        <begin position="301"/>
        <end position="320"/>
    </location>
</feature>
<reference evidence="8" key="2">
    <citation type="submission" date="2020-05" db="UniProtKB">
        <authorList>
            <consortium name="EnsemblMetazoa"/>
        </authorList>
    </citation>
    <scope>IDENTIFICATION</scope>
    <source>
        <strain evidence="8">ACHKN1017</strain>
    </source>
</reference>
<dbReference type="STRING" id="43041.A0A182JZB9"/>
<evidence type="ECO:0000256" key="1">
    <source>
        <dbReference type="ARBA" id="ARBA00004141"/>
    </source>
</evidence>
<evidence type="ECO:0000256" key="4">
    <source>
        <dbReference type="ARBA" id="ARBA00023136"/>
    </source>
</evidence>
<sequence length="645" mass="74076">MSWRSVEIIGLAVVQTVIVNLLLLGPFSFRLIFHWLLVGISFITALVLLTRSKGSRCVTVLLVPQFLSKRGRAALIGYIFLLTVTGPTANTMVNVEILGETLSCTQEQLKAAIRDTFSALKVPFLAMKKIIDELLKTVERSFMKVQRIMMEMLKLVKRILHSIKKAYEWLRDIVSVCNDKMGTPSERCLQALDQAIEGCKEQMGAMDFLCEVTQVGKTVCYGAKMVDYFCDLIDFISDAVVEEIEQGIQNLMHNLEELFRVEVEYDHTFDFATNVSRTFAEVSAYIKQEIATRSLPLRRTFNVLGMVTSGFFICIVLRAIRYWKRYLEKNHFDNHFLTEDFYAIENRRMELKMETVFPLTRKESYRYVPLTSFHLTWKERFRIAKSLTFLLISSVQVCGQLAADYSLYWLLTLIKHFMNEGSDRIKRPTNSSTIAPLSVGVSGEGLLADTLRDIVRSFEPIVNGTAIDPSECIPDASIPRFARYGQILALLSLCWCFAFFEPYGLRVRQIVMRRYYPARARARAIWLYGDITMKRESLLKILRIQIAGSRRERNQHEQVHWLDVVRAKTNRYWICRKVLGQGETVRCILCGDVLNERDDPHVSCSRPDCAGLYCQDCLLETGNNCSLCLDVLVSERSGFDEIYLD</sequence>
<accession>A0A182JZB9</accession>